<evidence type="ECO:0000256" key="1">
    <source>
        <dbReference type="SAM" id="SignalP"/>
    </source>
</evidence>
<organism evidence="3 4">
    <name type="scientific">Shewanella morhuae</name>
    <dbReference type="NCBI Taxonomy" id="365591"/>
    <lineage>
        <taxon>Bacteria</taxon>
        <taxon>Pseudomonadati</taxon>
        <taxon>Pseudomonadota</taxon>
        <taxon>Gammaproteobacteria</taxon>
        <taxon>Alteromonadales</taxon>
        <taxon>Shewanellaceae</taxon>
        <taxon>Shewanella</taxon>
    </lineage>
</organism>
<keyword evidence="1" id="KW-0732">Signal</keyword>
<feature type="chain" id="PRO_5017054215" evidence="1">
    <location>
        <begin position="27"/>
        <end position="194"/>
    </location>
</feature>
<dbReference type="Proteomes" id="UP000255061">
    <property type="component" value="Unassembled WGS sequence"/>
</dbReference>
<feature type="signal peptide" evidence="1">
    <location>
        <begin position="1"/>
        <end position="26"/>
    </location>
</feature>
<evidence type="ECO:0000313" key="4">
    <source>
        <dbReference type="Proteomes" id="UP000255061"/>
    </source>
</evidence>
<accession>A0A380B3N3</accession>
<name>A0A380B3N3_9GAMM</name>
<gene>
    <name evidence="3" type="ORF">NCTC10736_03309</name>
</gene>
<feature type="domain" description="Ysc84 actin-binding" evidence="2">
    <location>
        <begin position="89"/>
        <end position="194"/>
    </location>
</feature>
<dbReference type="InterPro" id="IPR007461">
    <property type="entry name" value="Ysc84_actin-binding"/>
</dbReference>
<dbReference type="EMBL" id="UGYV01000001">
    <property type="protein sequence ID" value="SUI91385.1"/>
    <property type="molecule type" value="Genomic_DNA"/>
</dbReference>
<protein>
    <submittedName>
        <fullName evidence="3">Uncharacterized conserved protein</fullName>
    </submittedName>
</protein>
<proteinExistence type="predicted"/>
<dbReference type="Pfam" id="PF04366">
    <property type="entry name" value="Ysc84"/>
    <property type="match status" value="1"/>
</dbReference>
<dbReference type="AlphaFoldDB" id="A0A380B3N3"/>
<evidence type="ECO:0000259" key="2">
    <source>
        <dbReference type="Pfam" id="PF04366"/>
    </source>
</evidence>
<dbReference type="RefSeq" id="WP_115406759.1">
    <property type="nucleotide sequence ID" value="NZ_UGYV01000001.1"/>
</dbReference>
<evidence type="ECO:0000313" key="3">
    <source>
        <dbReference type="EMBL" id="SUI91385.1"/>
    </source>
</evidence>
<reference evidence="3 4" key="1">
    <citation type="submission" date="2018-06" db="EMBL/GenBank/DDBJ databases">
        <authorList>
            <consortium name="Pathogen Informatics"/>
            <person name="Doyle S."/>
        </authorList>
    </citation>
    <scope>NUCLEOTIDE SEQUENCE [LARGE SCALE GENOMIC DNA]</scope>
    <source>
        <strain evidence="3 4">NCTC10736</strain>
    </source>
</reference>
<sequence length="194" mass="19837">MKSFLTAIAASTCLIVSLFTAPIALADESYEQAVVNFQKAKETSKFFDTAYGYALFPTVGKGGIGIGAAYGKGRVYKGGVYVGDSSLTQLSIGFQLGGQAYSEIIFFKDAKAYENFTSGSFEFDAQASAVAINMGASAQAGTTGNSAGAGQAGSNSSAKGSYINGMAVFTAAKGGLMFEAALAGQAFSFEPKAN</sequence>